<dbReference type="Proteomes" id="UP000004980">
    <property type="component" value="Unassembled WGS sequence"/>
</dbReference>
<sequence>MACFARPAYAFTKCPVQPVLDTRVLNAIDDVAKKIDGVVQDIVGTVSEKLEPTNSNDWRLKSRD</sequence>
<evidence type="ECO:0000313" key="2">
    <source>
        <dbReference type="Proteomes" id="UP000004980"/>
    </source>
</evidence>
<evidence type="ECO:0000313" key="1">
    <source>
        <dbReference type="EMBL" id="EIN00438.1"/>
    </source>
</evidence>
<protein>
    <submittedName>
        <fullName evidence="1">Uncharacterized protein</fullName>
    </submittedName>
</protein>
<organism evidence="1 2">
    <name type="scientific">Paraburkholderia hospita</name>
    <dbReference type="NCBI Taxonomy" id="169430"/>
    <lineage>
        <taxon>Bacteria</taxon>
        <taxon>Pseudomonadati</taxon>
        <taxon>Pseudomonadota</taxon>
        <taxon>Betaproteobacteria</taxon>
        <taxon>Burkholderiales</taxon>
        <taxon>Burkholderiaceae</taxon>
        <taxon>Paraburkholderia</taxon>
    </lineage>
</organism>
<name>A0ABN0FNQ4_9BURK</name>
<proteinExistence type="predicted"/>
<comment type="caution">
    <text evidence="1">The sequence shown here is derived from an EMBL/GenBank/DDBJ whole genome shotgun (WGS) entry which is preliminary data.</text>
</comment>
<keyword evidence="2" id="KW-1185">Reference proteome</keyword>
<reference evidence="1 2" key="1">
    <citation type="journal article" date="2012" name="J. Bacteriol.">
        <title>Draft Genome Sequence of the Soil Bacterium Burkholderia terrae Strain BS001, Which Interacts with Fungal Surface Structures.</title>
        <authorList>
            <person name="Nazir R."/>
            <person name="Hansen M.A."/>
            <person name="Sorensen S."/>
            <person name="van Elsas J.D."/>
        </authorList>
    </citation>
    <scope>NUCLEOTIDE SEQUENCE [LARGE SCALE GENOMIC DNA]</scope>
    <source>
        <strain evidence="1 2">BS001</strain>
    </source>
</reference>
<dbReference type="EMBL" id="AKAU01000079">
    <property type="protein sequence ID" value="EIN00438.1"/>
    <property type="molecule type" value="Genomic_DNA"/>
</dbReference>
<gene>
    <name evidence="1" type="ORF">WQE_15446</name>
</gene>
<accession>A0ABN0FNQ4</accession>